<dbReference type="VEuPathDB" id="TriTrypDB:BSAL_39085"/>
<evidence type="ECO:0000313" key="5">
    <source>
        <dbReference type="Proteomes" id="UP000051952"/>
    </source>
</evidence>
<dbReference type="InterPro" id="IPR018247">
    <property type="entry name" value="EF_Hand_1_Ca_BS"/>
</dbReference>
<dbReference type="EMBL" id="CYKH01002080">
    <property type="protein sequence ID" value="CUG92731.1"/>
    <property type="molecule type" value="Genomic_DNA"/>
</dbReference>
<evidence type="ECO:0000256" key="2">
    <source>
        <dbReference type="ARBA" id="ARBA00022837"/>
    </source>
</evidence>
<dbReference type="Proteomes" id="UP000051952">
    <property type="component" value="Unassembled WGS sequence"/>
</dbReference>
<dbReference type="SMART" id="SM00054">
    <property type="entry name" value="EFh"/>
    <property type="match status" value="4"/>
</dbReference>
<feature type="domain" description="EF-hand" evidence="3">
    <location>
        <begin position="118"/>
        <end position="151"/>
    </location>
</feature>
<dbReference type="GO" id="GO:0005509">
    <property type="term" value="F:calcium ion binding"/>
    <property type="evidence" value="ECO:0007669"/>
    <property type="project" value="InterPro"/>
</dbReference>
<gene>
    <name evidence="4" type="ORF">BSAL_39085</name>
</gene>
<dbReference type="AlphaFoldDB" id="A0A0S4JTP8"/>
<evidence type="ECO:0000313" key="4">
    <source>
        <dbReference type="EMBL" id="CUG92731.1"/>
    </source>
</evidence>
<organism evidence="4 5">
    <name type="scientific">Bodo saltans</name>
    <name type="common">Flagellated protozoan</name>
    <dbReference type="NCBI Taxonomy" id="75058"/>
    <lineage>
        <taxon>Eukaryota</taxon>
        <taxon>Discoba</taxon>
        <taxon>Euglenozoa</taxon>
        <taxon>Kinetoplastea</taxon>
        <taxon>Metakinetoplastina</taxon>
        <taxon>Eubodonida</taxon>
        <taxon>Bodonidae</taxon>
        <taxon>Bodo</taxon>
    </lineage>
</organism>
<name>A0A0S4JTP8_BODSA</name>
<dbReference type="InterPro" id="IPR011992">
    <property type="entry name" value="EF-hand-dom_pair"/>
</dbReference>
<dbReference type="PANTHER" id="PTHR23048">
    <property type="entry name" value="MYOSIN LIGHT CHAIN 1, 3"/>
    <property type="match status" value="1"/>
</dbReference>
<proteinExistence type="predicted"/>
<reference evidence="5" key="1">
    <citation type="submission" date="2015-09" db="EMBL/GenBank/DDBJ databases">
        <authorList>
            <consortium name="Pathogen Informatics"/>
        </authorList>
    </citation>
    <scope>NUCLEOTIDE SEQUENCE [LARGE SCALE GENOMIC DNA]</scope>
    <source>
        <strain evidence="5">Lake Konstanz</strain>
    </source>
</reference>
<dbReference type="PROSITE" id="PS00018">
    <property type="entry name" value="EF_HAND_1"/>
    <property type="match status" value="3"/>
</dbReference>
<protein>
    <submittedName>
        <fullName evidence="4">Calmodulin, putative</fullName>
    </submittedName>
</protein>
<keyword evidence="1" id="KW-0677">Repeat</keyword>
<dbReference type="Pfam" id="PF13499">
    <property type="entry name" value="EF-hand_7"/>
    <property type="match status" value="2"/>
</dbReference>
<dbReference type="FunFam" id="1.10.238.10:FF:000527">
    <property type="entry name" value="Calmodulin-3"/>
    <property type="match status" value="1"/>
</dbReference>
<feature type="domain" description="EF-hand" evidence="3">
    <location>
        <begin position="82"/>
        <end position="117"/>
    </location>
</feature>
<dbReference type="SUPFAM" id="SSF47473">
    <property type="entry name" value="EF-hand"/>
    <property type="match status" value="1"/>
</dbReference>
<dbReference type="InterPro" id="IPR002048">
    <property type="entry name" value="EF_hand_dom"/>
</dbReference>
<keyword evidence="2" id="KW-0106">Calcium</keyword>
<dbReference type="GO" id="GO:0016460">
    <property type="term" value="C:myosin II complex"/>
    <property type="evidence" value="ECO:0007669"/>
    <property type="project" value="TreeGrafter"/>
</dbReference>
<dbReference type="CDD" id="cd00051">
    <property type="entry name" value="EFh"/>
    <property type="match status" value="2"/>
</dbReference>
<feature type="domain" description="EF-hand" evidence="3">
    <location>
        <begin position="8"/>
        <end position="43"/>
    </location>
</feature>
<dbReference type="OMA" id="FRMYDLG"/>
<dbReference type="InterPro" id="IPR050230">
    <property type="entry name" value="CALM/Myosin/TropC-like"/>
</dbReference>
<keyword evidence="5" id="KW-1185">Reference proteome</keyword>
<feature type="domain" description="EF-hand" evidence="3">
    <location>
        <begin position="44"/>
        <end position="79"/>
    </location>
</feature>
<sequence length="151" mass="16796">MADLLTLQQIAELKDAFAIFDKDGDGSVTASDLAEVFAAVGQQIPSDVLMQMLHNADIDANGVVDFPEFLTLVANRLFDDEHRETDLKHTFDQYDLGHTGFITISDLQHAMTSLGCRMSLAEADEMLREADLDGDGKLSFFEYRRMMLTGD</sequence>
<dbReference type="PROSITE" id="PS50222">
    <property type="entry name" value="EF_HAND_2"/>
    <property type="match status" value="4"/>
</dbReference>
<dbReference type="Gene3D" id="1.10.238.10">
    <property type="entry name" value="EF-hand"/>
    <property type="match status" value="2"/>
</dbReference>
<evidence type="ECO:0000259" key="3">
    <source>
        <dbReference type="PROSITE" id="PS50222"/>
    </source>
</evidence>
<dbReference type="OrthoDB" id="26525at2759"/>
<accession>A0A0S4JTP8</accession>
<evidence type="ECO:0000256" key="1">
    <source>
        <dbReference type="ARBA" id="ARBA00022737"/>
    </source>
</evidence>
<dbReference type="PANTHER" id="PTHR23048:SF0">
    <property type="entry name" value="CALMODULIN LIKE 3"/>
    <property type="match status" value="1"/>
</dbReference>